<keyword evidence="3" id="KW-1185">Reference proteome</keyword>
<name>A0A1H1PEE7_9PSED</name>
<proteinExistence type="predicted"/>
<accession>A0A1H1PEE7</accession>
<feature type="transmembrane region" description="Helical" evidence="1">
    <location>
        <begin position="111"/>
        <end position="129"/>
    </location>
</feature>
<dbReference type="EMBL" id="LT629777">
    <property type="protein sequence ID" value="SDS09612.1"/>
    <property type="molecule type" value="Genomic_DNA"/>
</dbReference>
<dbReference type="RefSeq" id="WP_090210894.1">
    <property type="nucleotide sequence ID" value="NZ_LT629777.1"/>
</dbReference>
<dbReference type="GeneID" id="300205545"/>
<evidence type="ECO:0000256" key="1">
    <source>
        <dbReference type="SAM" id="Phobius"/>
    </source>
</evidence>
<keyword evidence="1" id="KW-0472">Membrane</keyword>
<organism evidence="2 3">
    <name type="scientific">Pseudomonas asplenii</name>
    <dbReference type="NCBI Taxonomy" id="53407"/>
    <lineage>
        <taxon>Bacteria</taxon>
        <taxon>Pseudomonadati</taxon>
        <taxon>Pseudomonadota</taxon>
        <taxon>Gammaproteobacteria</taxon>
        <taxon>Pseudomonadales</taxon>
        <taxon>Pseudomonadaceae</taxon>
        <taxon>Pseudomonas</taxon>
    </lineage>
</organism>
<feature type="transmembrane region" description="Helical" evidence="1">
    <location>
        <begin position="85"/>
        <end position="105"/>
    </location>
</feature>
<sequence>MSKLKTVAGYLTGYSQTKNAARELKYSVSLPIYFIKGGYRWFKAIRDQAKTDRELAETDDRLLWDKMCTDCTITNDSLRRAYKSLLFVNAILVLGIAGVLGNLVASWDRGSLVIFANLAFLNMVCMMLFQNAYRVNMAYSQSAPPVIKFMRDVIRNPSLLVGKKLPADYQVRMRAK</sequence>
<reference evidence="3" key="1">
    <citation type="submission" date="2016-10" db="EMBL/GenBank/DDBJ databases">
        <authorList>
            <person name="Varghese N."/>
            <person name="Submissions S."/>
        </authorList>
    </citation>
    <scope>NUCLEOTIDE SEQUENCE [LARGE SCALE GENOMIC DNA]</scope>
    <source>
        <strain evidence="3">ATCC 23835</strain>
    </source>
</reference>
<dbReference type="Proteomes" id="UP000199524">
    <property type="component" value="Chromosome I"/>
</dbReference>
<dbReference type="AlphaFoldDB" id="A0A1H1PEE7"/>
<keyword evidence="1" id="KW-1133">Transmembrane helix</keyword>
<evidence type="ECO:0000313" key="2">
    <source>
        <dbReference type="EMBL" id="SDS09612.1"/>
    </source>
</evidence>
<gene>
    <name evidence="2" type="ORF">SAMN05216598_0496</name>
</gene>
<evidence type="ECO:0000313" key="3">
    <source>
        <dbReference type="Proteomes" id="UP000199524"/>
    </source>
</evidence>
<protein>
    <submittedName>
        <fullName evidence="2">Uncharacterized protein</fullName>
    </submittedName>
</protein>
<keyword evidence="1" id="KW-0812">Transmembrane</keyword>